<feature type="region of interest" description="Disordered" evidence="6">
    <location>
        <begin position="1"/>
        <end position="113"/>
    </location>
</feature>
<feature type="compositionally biased region" description="Basic and acidic residues" evidence="6">
    <location>
        <begin position="169"/>
        <end position="180"/>
    </location>
</feature>
<dbReference type="PANTHER" id="PTHR13317">
    <property type="entry name" value="TRANSMEMBRANE ANTERIOR POSTERIOR TRANSFORMATION PROTEIN 1 HOMOLOG"/>
    <property type="match status" value="1"/>
</dbReference>
<feature type="compositionally biased region" description="Basic and acidic residues" evidence="6">
    <location>
        <begin position="323"/>
        <end position="339"/>
    </location>
</feature>
<evidence type="ECO:0000256" key="7">
    <source>
        <dbReference type="SAM" id="Phobius"/>
    </source>
</evidence>
<keyword evidence="4 7" id="KW-1133">Transmembrane helix</keyword>
<feature type="compositionally biased region" description="Low complexity" evidence="6">
    <location>
        <begin position="501"/>
        <end position="515"/>
    </location>
</feature>
<feature type="region of interest" description="Disordered" evidence="6">
    <location>
        <begin position="127"/>
        <end position="206"/>
    </location>
</feature>
<feature type="compositionally biased region" description="Basic and acidic residues" evidence="6">
    <location>
        <begin position="1025"/>
        <end position="1046"/>
    </location>
</feature>
<feature type="compositionally biased region" description="Polar residues" evidence="6">
    <location>
        <begin position="132"/>
        <end position="142"/>
    </location>
</feature>
<feature type="region of interest" description="Disordered" evidence="6">
    <location>
        <begin position="249"/>
        <end position="349"/>
    </location>
</feature>
<feature type="compositionally biased region" description="Basic and acidic residues" evidence="6">
    <location>
        <begin position="148"/>
        <end position="159"/>
    </location>
</feature>
<dbReference type="OrthoDB" id="5376140at2759"/>
<dbReference type="Proteomes" id="UP001140453">
    <property type="component" value="Unassembled WGS sequence"/>
</dbReference>
<keyword evidence="5 7" id="KW-0472">Membrane</keyword>
<keyword evidence="3 7" id="KW-0812">Transmembrane</keyword>
<sequence>MSAAEVDMTAQGAEQDKKTKEATPVDSKHETTTIIEDEEETKTTERAEVVPENGHSKIPAPIRTATVTHLPSPLPSPAHATLDDPESLGSRSTSSPNGATYTSPRLGLINTSIDGMGFDLSSCAVSEAETDAPNSALESSTDALPLDPEIRETPKKEPSRNTSIRRTRDRSGTKSSDHSGVRRLSASKIQELTTSPDSLPIAPVRDPPLSAGVIESGNGASMTAQLNLSIPQHVFDKVDNIRSEAPADVSFGKTLHSDRPTSVRALTTPAKHRKSISQPGSGSRPSRSNSFQPSPRPMPLNLEGSTNYRSTDAPKAVGPETEPQARNETRETRDRRESRAPSPMPPVFPIPPMSAPTFLQLELAAQRPSPLYINQSSSDIPYESSAVKFERLKNFILLSPLLERSLVFGALACLDAWLWTLTILPLRFCRAVKVLAGWWGYVFAKEVRWLIGFVWEGLGRMWRRARLGRDTSRRPSVDSRRSSEAGASRSPSRVREPLKELSANGSSTGLNGSSGDALKRTESGRAKMGDLGLNLANLSKSRSLRGPYHHKRTKSIPSNLSSFHKADLLQFAVIIMSCVILTQLDSSRVYHFIRAQSAVKLYVIYNLIEVGDRLLSALGQDIFECLFSSETLSRNSLGRSKVLLPFGMFCLALVYNCAHAMTLFYQVITLNVAVNSYSNALLTLLMSNQFVEIKGSVFKKFEKENLFQLTCADIVERFQIWIVLVIIGMRNMVEVGGLSMPGAGIELGNEGTTTGDTPLPVLPSSFNILPSWLWSGELLSPFLVVIASEMIVDTIKHAYISKFNNIKPNFYSRVLDILCKDYYTNAFVTPSLTRRLGLPLLPLSTLFIRSSFQTYRMFLATHMPAPLPPSTQTSLSVESSTPTSPAMTAALDRLDHMIRSALGRSVYGLESEAAANATSTSTGNFSWLSWSTDDAIALTTLLLVIFIVWIVLLILKLVLGMFLLRYSRDRYARMKLKEQAVASGKAEKESFDAKGKRVGGFGAVEIGDERRGYIYADDPDGLKRARDRERKMEEKRDKGGDGDRDLSGVTRYEMVAKRIW</sequence>
<dbReference type="AlphaFoldDB" id="A0A9W8YWG3"/>
<feature type="region of interest" description="Disordered" evidence="6">
    <location>
        <begin position="472"/>
        <end position="519"/>
    </location>
</feature>
<evidence type="ECO:0000256" key="1">
    <source>
        <dbReference type="ARBA" id="ARBA00004141"/>
    </source>
</evidence>
<dbReference type="PANTHER" id="PTHR13317:SF4">
    <property type="entry name" value="TRANSMEMBRANE ANTERIOR POSTERIOR TRANSFORMATION PROTEIN 1 HOMOLOG"/>
    <property type="match status" value="1"/>
</dbReference>
<name>A0A9W8YWG3_9PEZI</name>
<proteinExistence type="inferred from homology"/>
<dbReference type="Pfam" id="PF05346">
    <property type="entry name" value="DUF747"/>
    <property type="match status" value="1"/>
</dbReference>
<evidence type="ECO:0000313" key="8">
    <source>
        <dbReference type="EMBL" id="KAJ4393091.1"/>
    </source>
</evidence>
<comment type="subcellular location">
    <subcellularLocation>
        <location evidence="1">Membrane</location>
        <topology evidence="1">Multi-pass membrane protein</topology>
    </subcellularLocation>
</comment>
<feature type="compositionally biased region" description="Polar residues" evidence="6">
    <location>
        <begin position="187"/>
        <end position="197"/>
    </location>
</feature>
<keyword evidence="9" id="KW-1185">Reference proteome</keyword>
<dbReference type="EMBL" id="JAPEVB010000002">
    <property type="protein sequence ID" value="KAJ4393091.1"/>
    <property type="molecule type" value="Genomic_DNA"/>
</dbReference>
<feature type="compositionally biased region" description="Basic and acidic residues" evidence="6">
    <location>
        <begin position="14"/>
        <end position="31"/>
    </location>
</feature>
<evidence type="ECO:0000256" key="2">
    <source>
        <dbReference type="ARBA" id="ARBA00008803"/>
    </source>
</evidence>
<evidence type="ECO:0000256" key="3">
    <source>
        <dbReference type="ARBA" id="ARBA00022692"/>
    </source>
</evidence>
<reference evidence="8" key="1">
    <citation type="submission" date="2022-10" db="EMBL/GenBank/DDBJ databases">
        <title>Tapping the CABI collections for fungal endophytes: first genome assemblies for Collariella, Neodidymelliopsis, Ascochyta clinopodiicola, Didymella pomorum, Didymosphaeria variabile, Neocosmospora piperis and Neocucurbitaria cava.</title>
        <authorList>
            <person name="Hill R."/>
        </authorList>
    </citation>
    <scope>NUCLEOTIDE SEQUENCE</scope>
    <source>
        <strain evidence="8">IMI 355082</strain>
    </source>
</reference>
<gene>
    <name evidence="8" type="ORF">N0V93_002298</name>
</gene>
<feature type="transmembrane region" description="Helical" evidence="7">
    <location>
        <begin position="935"/>
        <end position="964"/>
    </location>
</feature>
<dbReference type="GO" id="GO:0005789">
    <property type="term" value="C:endoplasmic reticulum membrane"/>
    <property type="evidence" value="ECO:0007669"/>
    <property type="project" value="TreeGrafter"/>
</dbReference>
<feature type="compositionally biased region" description="Low complexity" evidence="6">
    <location>
        <begin position="276"/>
        <end position="290"/>
    </location>
</feature>
<comment type="similarity">
    <text evidence="2">Belongs to the TAPT1 family.</text>
</comment>
<protein>
    <submittedName>
        <fullName evidence="8">Uncharacterized protein</fullName>
    </submittedName>
</protein>
<feature type="compositionally biased region" description="Basic and acidic residues" evidence="6">
    <location>
        <begin position="472"/>
        <end position="483"/>
    </location>
</feature>
<comment type="caution">
    <text evidence="8">The sequence shown here is derived from an EMBL/GenBank/DDBJ whole genome shotgun (WGS) entry which is preliminary data.</text>
</comment>
<feature type="compositionally biased region" description="Polar residues" evidence="6">
    <location>
        <begin position="89"/>
        <end position="113"/>
    </location>
</feature>
<evidence type="ECO:0000256" key="4">
    <source>
        <dbReference type="ARBA" id="ARBA00022989"/>
    </source>
</evidence>
<evidence type="ECO:0000256" key="6">
    <source>
        <dbReference type="SAM" id="MobiDB-lite"/>
    </source>
</evidence>
<accession>A0A9W8YWG3</accession>
<feature type="region of interest" description="Disordered" evidence="6">
    <location>
        <begin position="1025"/>
        <end position="1047"/>
    </location>
</feature>
<organism evidence="8 9">
    <name type="scientific">Gnomoniopsis smithogilvyi</name>
    <dbReference type="NCBI Taxonomy" id="1191159"/>
    <lineage>
        <taxon>Eukaryota</taxon>
        <taxon>Fungi</taxon>
        <taxon>Dikarya</taxon>
        <taxon>Ascomycota</taxon>
        <taxon>Pezizomycotina</taxon>
        <taxon>Sordariomycetes</taxon>
        <taxon>Sordariomycetidae</taxon>
        <taxon>Diaporthales</taxon>
        <taxon>Gnomoniaceae</taxon>
        <taxon>Gnomoniopsis</taxon>
    </lineage>
</organism>
<dbReference type="InterPro" id="IPR008010">
    <property type="entry name" value="Tatp1"/>
</dbReference>
<evidence type="ECO:0000256" key="5">
    <source>
        <dbReference type="ARBA" id="ARBA00023136"/>
    </source>
</evidence>
<evidence type="ECO:0000313" key="9">
    <source>
        <dbReference type="Proteomes" id="UP001140453"/>
    </source>
</evidence>